<keyword evidence="4" id="KW-1005">Bacterial flagellum biogenesis</keyword>
<dbReference type="eggNOG" id="COG1516">
    <property type="taxonomic scope" value="Bacteria"/>
</dbReference>
<keyword evidence="5" id="KW-0143">Chaperone</keyword>
<dbReference type="GO" id="GO:0071973">
    <property type="term" value="P:bacterial-type flagellum-dependent cell motility"/>
    <property type="evidence" value="ECO:0007669"/>
    <property type="project" value="TreeGrafter"/>
</dbReference>
<keyword evidence="7" id="KW-1185">Reference proteome</keyword>
<dbReference type="CDD" id="cd16098">
    <property type="entry name" value="FliS"/>
    <property type="match status" value="1"/>
</dbReference>
<evidence type="ECO:0000313" key="7">
    <source>
        <dbReference type="Proteomes" id="UP000009080"/>
    </source>
</evidence>
<organism evidence="6 7">
    <name type="scientific">Teredinibacter turnerae (strain ATCC 39867 / T7901)</name>
    <dbReference type="NCBI Taxonomy" id="377629"/>
    <lineage>
        <taxon>Bacteria</taxon>
        <taxon>Pseudomonadati</taxon>
        <taxon>Pseudomonadota</taxon>
        <taxon>Gammaproteobacteria</taxon>
        <taxon>Cellvibrionales</taxon>
        <taxon>Cellvibrionaceae</taxon>
        <taxon>Teredinibacter</taxon>
    </lineage>
</organism>
<evidence type="ECO:0000256" key="1">
    <source>
        <dbReference type="ARBA" id="ARBA00004514"/>
    </source>
</evidence>
<keyword evidence="3" id="KW-0963">Cytoplasm</keyword>
<dbReference type="SUPFAM" id="SSF101116">
    <property type="entry name" value="Flagellar export chaperone FliS"/>
    <property type="match status" value="1"/>
</dbReference>
<dbReference type="Proteomes" id="UP000009080">
    <property type="component" value="Chromosome"/>
</dbReference>
<accession>C5BRZ5</accession>
<proteinExistence type="inferred from homology"/>
<dbReference type="AlphaFoldDB" id="C5BRZ5"/>
<protein>
    <submittedName>
        <fullName evidence="6">Flagellar protein FliS</fullName>
    </submittedName>
</protein>
<dbReference type="GO" id="GO:0044780">
    <property type="term" value="P:bacterial-type flagellum assembly"/>
    <property type="evidence" value="ECO:0007669"/>
    <property type="project" value="InterPro"/>
</dbReference>
<dbReference type="GO" id="GO:0005829">
    <property type="term" value="C:cytosol"/>
    <property type="evidence" value="ECO:0007669"/>
    <property type="project" value="UniProtKB-SubCell"/>
</dbReference>
<comment type="similarity">
    <text evidence="2">Belongs to the FliS family.</text>
</comment>
<dbReference type="PANTHER" id="PTHR34773">
    <property type="entry name" value="FLAGELLAR SECRETION CHAPERONE FLIS"/>
    <property type="match status" value="1"/>
</dbReference>
<dbReference type="InterPro" id="IPR003713">
    <property type="entry name" value="FliS"/>
</dbReference>
<dbReference type="NCBIfam" id="TIGR00208">
    <property type="entry name" value="fliS"/>
    <property type="match status" value="1"/>
</dbReference>
<comment type="subcellular location">
    <subcellularLocation>
        <location evidence="1">Cytoplasm</location>
        <location evidence="1">Cytosol</location>
    </subcellularLocation>
</comment>
<reference evidence="6 7" key="1">
    <citation type="journal article" date="2009" name="PLoS ONE">
        <title>The complete genome of Teredinibacter turnerae T7901: an intracellular endosymbiont of marine wood-boring bivalves (shipworms).</title>
        <authorList>
            <person name="Yang J.C."/>
            <person name="Madupu R."/>
            <person name="Durkin A.S."/>
            <person name="Ekborg N.A."/>
            <person name="Pedamallu C.S."/>
            <person name="Hostetler J.B."/>
            <person name="Radune D."/>
            <person name="Toms B.S."/>
            <person name="Henrissat B."/>
            <person name="Coutinho P.M."/>
            <person name="Schwarz S."/>
            <person name="Field L."/>
            <person name="Trindade-Silva A.E."/>
            <person name="Soares C.A.G."/>
            <person name="Elshahawi S."/>
            <person name="Hanora A."/>
            <person name="Schmidt E.W."/>
            <person name="Haygood M.G."/>
            <person name="Posfai J."/>
            <person name="Benner J."/>
            <person name="Madinger C."/>
            <person name="Nove J."/>
            <person name="Anton B."/>
            <person name="Chaudhary K."/>
            <person name="Foster J."/>
            <person name="Holman A."/>
            <person name="Kumar S."/>
            <person name="Lessard P.A."/>
            <person name="Luyten Y.A."/>
            <person name="Slatko B."/>
            <person name="Wood N."/>
            <person name="Wu B."/>
            <person name="Teplitski M."/>
            <person name="Mougous J.D."/>
            <person name="Ward N."/>
            <person name="Eisen J.A."/>
            <person name="Badger J.H."/>
            <person name="Distel D.L."/>
        </authorList>
    </citation>
    <scope>NUCLEOTIDE SEQUENCE [LARGE SCALE GENOMIC DNA]</scope>
    <source>
        <strain evidence="7">ATCC 39867 / T7901</strain>
    </source>
</reference>
<evidence type="ECO:0000256" key="5">
    <source>
        <dbReference type="ARBA" id="ARBA00023186"/>
    </source>
</evidence>
<evidence type="ECO:0000313" key="6">
    <source>
        <dbReference type="EMBL" id="ACR14309.1"/>
    </source>
</evidence>
<dbReference type="OrthoDB" id="9792010at2"/>
<keyword evidence="6" id="KW-0966">Cell projection</keyword>
<evidence type="ECO:0000256" key="3">
    <source>
        <dbReference type="ARBA" id="ARBA00022490"/>
    </source>
</evidence>
<keyword evidence="6" id="KW-0282">Flagellum</keyword>
<dbReference type="STRING" id="377629.TERTU_1318"/>
<name>C5BRZ5_TERTT</name>
<dbReference type="KEGG" id="ttu:TERTU_1318"/>
<dbReference type="HOGENOM" id="CLU_080373_1_2_6"/>
<gene>
    <name evidence="6" type="primary">fliS_1</name>
    <name evidence="6" type="ordered locus">TERTU_1318</name>
</gene>
<dbReference type="PIRSF" id="PIRSF039090">
    <property type="entry name" value="Flis"/>
    <property type="match status" value="1"/>
</dbReference>
<dbReference type="RefSeq" id="WP_015820425.1">
    <property type="nucleotide sequence ID" value="NC_012997.1"/>
</dbReference>
<dbReference type="PANTHER" id="PTHR34773:SF1">
    <property type="entry name" value="FLAGELLAR SECRETION CHAPERONE FLIS"/>
    <property type="match status" value="1"/>
</dbReference>
<sequence length="125" mass="13731">MNAQFAVDSYAQVHRNANVEVASPHKLIDMLYEGALERIAQAKGAIQYQNIELRGKKINSAIAIVGGLRSNLNHDEGGDISANLEALYVYIQSILVKAHREANTELLDEAASLLANMRDAWQQIG</sequence>
<dbReference type="EMBL" id="CP001614">
    <property type="protein sequence ID" value="ACR14309.1"/>
    <property type="molecule type" value="Genomic_DNA"/>
</dbReference>
<keyword evidence="6" id="KW-0969">Cilium</keyword>
<evidence type="ECO:0000256" key="2">
    <source>
        <dbReference type="ARBA" id="ARBA00008787"/>
    </source>
</evidence>
<dbReference type="Gene3D" id="1.20.120.340">
    <property type="entry name" value="Flagellar protein FliS"/>
    <property type="match status" value="1"/>
</dbReference>
<dbReference type="Pfam" id="PF02561">
    <property type="entry name" value="FliS"/>
    <property type="match status" value="1"/>
</dbReference>
<dbReference type="InterPro" id="IPR036584">
    <property type="entry name" value="FliS_sf"/>
</dbReference>
<evidence type="ECO:0000256" key="4">
    <source>
        <dbReference type="ARBA" id="ARBA00022795"/>
    </source>
</evidence>